<evidence type="ECO:0000313" key="1">
    <source>
        <dbReference type="EMBL" id="KRX19819.1"/>
    </source>
</evidence>
<organism evidence="1 2">
    <name type="scientific">Trichinella nelsoni</name>
    <dbReference type="NCBI Taxonomy" id="6336"/>
    <lineage>
        <taxon>Eukaryota</taxon>
        <taxon>Metazoa</taxon>
        <taxon>Ecdysozoa</taxon>
        <taxon>Nematoda</taxon>
        <taxon>Enoplea</taxon>
        <taxon>Dorylaimia</taxon>
        <taxon>Trichinellida</taxon>
        <taxon>Trichinellidae</taxon>
        <taxon>Trichinella</taxon>
    </lineage>
</organism>
<evidence type="ECO:0000313" key="2">
    <source>
        <dbReference type="Proteomes" id="UP000054630"/>
    </source>
</evidence>
<dbReference type="Proteomes" id="UP000054630">
    <property type="component" value="Unassembled WGS sequence"/>
</dbReference>
<accession>A0A0V0RZ84</accession>
<keyword evidence="2" id="KW-1185">Reference proteome</keyword>
<reference evidence="1 2" key="1">
    <citation type="submission" date="2015-01" db="EMBL/GenBank/DDBJ databases">
        <title>Evolution of Trichinella species and genotypes.</title>
        <authorList>
            <person name="Korhonen P.K."/>
            <person name="Edoardo P."/>
            <person name="Giuseppe L.R."/>
            <person name="Gasser R.B."/>
        </authorList>
    </citation>
    <scope>NUCLEOTIDE SEQUENCE [LARGE SCALE GENOMIC DNA]</scope>
    <source>
        <strain evidence="1">ISS37</strain>
    </source>
</reference>
<gene>
    <name evidence="1" type="ORF">T07_10682</name>
</gene>
<name>A0A0V0RZ84_9BILA</name>
<proteinExistence type="predicted"/>
<dbReference type="AlphaFoldDB" id="A0A0V0RZ84"/>
<dbReference type="OrthoDB" id="10413784at2759"/>
<dbReference type="EMBL" id="JYDL01000055">
    <property type="protein sequence ID" value="KRX19819.1"/>
    <property type="molecule type" value="Genomic_DNA"/>
</dbReference>
<sequence length="80" mass="9414">MYTEVVYEFCGKASPNALFEIRFNLLFIHLFESLILLEEMVYAEKTTIIVNCRNCVCKTELVALENCKKHYWKGNSEEEL</sequence>
<comment type="caution">
    <text evidence="1">The sequence shown here is derived from an EMBL/GenBank/DDBJ whole genome shotgun (WGS) entry which is preliminary data.</text>
</comment>
<protein>
    <submittedName>
        <fullName evidence="1">Uncharacterized protein</fullName>
    </submittedName>
</protein>